<organism evidence="1 2">
    <name type="scientific">Brenneria goodwinii</name>
    <dbReference type="NCBI Taxonomy" id="1109412"/>
    <lineage>
        <taxon>Bacteria</taxon>
        <taxon>Pseudomonadati</taxon>
        <taxon>Pseudomonadota</taxon>
        <taxon>Gammaproteobacteria</taxon>
        <taxon>Enterobacterales</taxon>
        <taxon>Pectobacteriaceae</taxon>
        <taxon>Brenneria</taxon>
    </lineage>
</organism>
<evidence type="ECO:0000313" key="1">
    <source>
        <dbReference type="EMBL" id="RLM17125.1"/>
    </source>
</evidence>
<accession>A0AAE8EKJ9</accession>
<reference evidence="1 2" key="1">
    <citation type="submission" date="2016-09" db="EMBL/GenBank/DDBJ databases">
        <authorList>
            <person name="Doonan J."/>
            <person name="Pachebat J.A."/>
            <person name="Golyshin P.N."/>
            <person name="Denman S."/>
            <person name="Mcdonald J.E."/>
        </authorList>
    </citation>
    <scope>NUCLEOTIDE SEQUENCE [LARGE SCALE GENOMIC DNA]</scope>
    <source>
        <strain evidence="1 2">FRB141</strain>
    </source>
</reference>
<dbReference type="KEGG" id="bgj:AWC36_23340"/>
<name>A0AAE8EKJ9_9GAMM</name>
<comment type="caution">
    <text evidence="1">The sequence shown here is derived from an EMBL/GenBank/DDBJ whole genome shotgun (WGS) entry which is preliminary data.</text>
</comment>
<dbReference type="AlphaFoldDB" id="A0AAE8EKJ9"/>
<evidence type="ECO:0000313" key="2">
    <source>
        <dbReference type="Proteomes" id="UP000285972"/>
    </source>
</evidence>
<dbReference type="GeneID" id="70909762"/>
<gene>
    <name evidence="1" type="ORF">BIY26_21415</name>
</gene>
<protein>
    <submittedName>
        <fullName evidence="1">Uncharacterized protein</fullName>
    </submittedName>
</protein>
<proteinExistence type="predicted"/>
<dbReference type="EMBL" id="MJLX01000092">
    <property type="protein sequence ID" value="RLM17125.1"/>
    <property type="molecule type" value="Genomic_DNA"/>
</dbReference>
<dbReference type="Proteomes" id="UP000285972">
    <property type="component" value="Unassembled WGS sequence"/>
</dbReference>
<sequence length="145" mass="16298">MQSNTEAILVLAKAYCGAEYKLAELRNAGGLENDYTMTVTKRAKCIIDKTAPIIEDKGYDIKMYVIQSLDPQKKHPILSDNPIYQRGEGYFSFFGGGIVFKDKNDSSKIIEIKKDIARFQADEFQAEDSFAILSGKIEETIKSLK</sequence>
<dbReference type="RefSeq" id="WP_095835673.1">
    <property type="nucleotide sequence ID" value="NZ_CP014137.1"/>
</dbReference>